<dbReference type="PROSITE" id="PS01124">
    <property type="entry name" value="HTH_ARAC_FAMILY_2"/>
    <property type="match status" value="1"/>
</dbReference>
<dbReference type="PANTHER" id="PTHR43280:SF32">
    <property type="entry name" value="TRANSCRIPTIONAL REGULATORY PROTEIN"/>
    <property type="match status" value="1"/>
</dbReference>
<reference evidence="6" key="1">
    <citation type="submission" date="2016-10" db="EMBL/GenBank/DDBJ databases">
        <authorList>
            <person name="Varghese N."/>
            <person name="Submissions S."/>
        </authorList>
    </citation>
    <scope>NUCLEOTIDE SEQUENCE [LARGE SCALE GENOMIC DNA]</scope>
    <source>
        <strain evidence="6">CGMCC 1.2747</strain>
    </source>
</reference>
<dbReference type="AlphaFoldDB" id="A0A1G7W9U7"/>
<feature type="domain" description="HTH araC/xylS-type" evidence="4">
    <location>
        <begin position="187"/>
        <end position="285"/>
    </location>
</feature>
<dbReference type="SMART" id="SM00342">
    <property type="entry name" value="HTH_ARAC"/>
    <property type="match status" value="1"/>
</dbReference>
<name>A0A1G7W9U7_9FLAO</name>
<dbReference type="Pfam" id="PF12833">
    <property type="entry name" value="HTH_18"/>
    <property type="match status" value="1"/>
</dbReference>
<keyword evidence="2 5" id="KW-0238">DNA-binding</keyword>
<sequence>MKKYPIYNIQRFNCNSVNSDLYINTFKNHLIDHSFVEEPHRHNSYVLVFFTKGSGTHEIDFDVFAIQQGSMFFLQPGQMHHWHLSDDVEGFVIFYSQEMYNLYFGQKTIADYPFYSSVDNKPEMIFDATESKAILPYFESLIAETQSDQLLNQDKIMNLLDIIHIEIARKYNETHLHEAHSYNVKIKMFETVLENNYRIEKAPSFYASQLAITLKHLNRICNEMLQKTTTEVITDRIILEAKRMLMDKKFTVNEIATRLGFDDYSYFTRLFKKYTGMTPTDFRVSKK</sequence>
<dbReference type="Proteomes" id="UP000199274">
    <property type="component" value="Unassembled WGS sequence"/>
</dbReference>
<gene>
    <name evidence="5" type="ORF">SAMN04488062_101383</name>
</gene>
<evidence type="ECO:0000256" key="2">
    <source>
        <dbReference type="ARBA" id="ARBA00023125"/>
    </source>
</evidence>
<dbReference type="Gene3D" id="1.10.10.60">
    <property type="entry name" value="Homeodomain-like"/>
    <property type="match status" value="1"/>
</dbReference>
<dbReference type="PRINTS" id="PR00032">
    <property type="entry name" value="HTHARAC"/>
</dbReference>
<keyword evidence="6" id="KW-1185">Reference proteome</keyword>
<evidence type="ECO:0000259" key="4">
    <source>
        <dbReference type="PROSITE" id="PS01124"/>
    </source>
</evidence>
<keyword evidence="1" id="KW-0805">Transcription regulation</keyword>
<dbReference type="OrthoDB" id="1096411at2"/>
<dbReference type="InterPro" id="IPR018060">
    <property type="entry name" value="HTH_AraC"/>
</dbReference>
<dbReference type="GO" id="GO:0043565">
    <property type="term" value="F:sequence-specific DNA binding"/>
    <property type="evidence" value="ECO:0007669"/>
    <property type="project" value="InterPro"/>
</dbReference>
<dbReference type="SUPFAM" id="SSF46689">
    <property type="entry name" value="Homeodomain-like"/>
    <property type="match status" value="1"/>
</dbReference>
<dbReference type="EMBL" id="FNDB01000001">
    <property type="protein sequence ID" value="SDG68732.1"/>
    <property type="molecule type" value="Genomic_DNA"/>
</dbReference>
<dbReference type="SUPFAM" id="SSF51215">
    <property type="entry name" value="Regulatory protein AraC"/>
    <property type="match status" value="1"/>
</dbReference>
<evidence type="ECO:0000313" key="6">
    <source>
        <dbReference type="Proteomes" id="UP000199274"/>
    </source>
</evidence>
<evidence type="ECO:0000256" key="1">
    <source>
        <dbReference type="ARBA" id="ARBA00023015"/>
    </source>
</evidence>
<dbReference type="Pfam" id="PF02311">
    <property type="entry name" value="AraC_binding"/>
    <property type="match status" value="1"/>
</dbReference>
<dbReference type="InterPro" id="IPR009057">
    <property type="entry name" value="Homeodomain-like_sf"/>
</dbReference>
<evidence type="ECO:0000313" key="5">
    <source>
        <dbReference type="EMBL" id="SDG68732.1"/>
    </source>
</evidence>
<accession>A0A1G7W9U7</accession>
<organism evidence="5 6">
    <name type="scientific">Flavobacterium omnivorum</name>
    <dbReference type="NCBI Taxonomy" id="178355"/>
    <lineage>
        <taxon>Bacteria</taxon>
        <taxon>Pseudomonadati</taxon>
        <taxon>Bacteroidota</taxon>
        <taxon>Flavobacteriia</taxon>
        <taxon>Flavobacteriales</taxon>
        <taxon>Flavobacteriaceae</taxon>
        <taxon>Flavobacterium</taxon>
    </lineage>
</organism>
<keyword evidence="3" id="KW-0804">Transcription</keyword>
<dbReference type="InterPro" id="IPR003313">
    <property type="entry name" value="AraC-bd"/>
</dbReference>
<dbReference type="RefSeq" id="WP_091254436.1">
    <property type="nucleotide sequence ID" value="NZ_FNDB01000001.1"/>
</dbReference>
<dbReference type="InterPro" id="IPR014710">
    <property type="entry name" value="RmlC-like_jellyroll"/>
</dbReference>
<evidence type="ECO:0000256" key="3">
    <source>
        <dbReference type="ARBA" id="ARBA00023163"/>
    </source>
</evidence>
<dbReference type="PANTHER" id="PTHR43280">
    <property type="entry name" value="ARAC-FAMILY TRANSCRIPTIONAL REGULATOR"/>
    <property type="match status" value="1"/>
</dbReference>
<dbReference type="InterPro" id="IPR037923">
    <property type="entry name" value="HTH-like"/>
</dbReference>
<dbReference type="GO" id="GO:0003700">
    <property type="term" value="F:DNA-binding transcription factor activity"/>
    <property type="evidence" value="ECO:0007669"/>
    <property type="project" value="InterPro"/>
</dbReference>
<dbReference type="STRING" id="178355.SAMN04488062_101383"/>
<dbReference type="InterPro" id="IPR020449">
    <property type="entry name" value="Tscrpt_reg_AraC-type_HTH"/>
</dbReference>
<dbReference type="Gene3D" id="2.60.120.10">
    <property type="entry name" value="Jelly Rolls"/>
    <property type="match status" value="1"/>
</dbReference>
<proteinExistence type="predicted"/>
<protein>
    <submittedName>
        <fullName evidence="5">AraC-type DNA-binding protein</fullName>
    </submittedName>
</protein>